<evidence type="ECO:0000313" key="3">
    <source>
        <dbReference type="EMBL" id="SDF04637.1"/>
    </source>
</evidence>
<evidence type="ECO:0000313" key="4">
    <source>
        <dbReference type="Proteomes" id="UP000198717"/>
    </source>
</evidence>
<keyword evidence="1" id="KW-1133">Transmembrane helix</keyword>
<proteinExistence type="predicted"/>
<evidence type="ECO:0000256" key="1">
    <source>
        <dbReference type="SAM" id="Phobius"/>
    </source>
</evidence>
<dbReference type="EMBL" id="BJVY01000018">
    <property type="protein sequence ID" value="GEL71738.1"/>
    <property type="molecule type" value="Genomic_DNA"/>
</dbReference>
<dbReference type="EMBL" id="FNAJ01000018">
    <property type="protein sequence ID" value="SDF04637.1"/>
    <property type="molecule type" value="Genomic_DNA"/>
</dbReference>
<feature type="transmembrane region" description="Helical" evidence="1">
    <location>
        <begin position="20"/>
        <end position="38"/>
    </location>
</feature>
<dbReference type="Proteomes" id="UP000321224">
    <property type="component" value="Unassembled WGS sequence"/>
</dbReference>
<comment type="caution">
    <text evidence="2">The sequence shown here is derived from an EMBL/GenBank/DDBJ whole genome shotgun (WGS) entry which is preliminary data.</text>
</comment>
<sequence>MSTGFTPPPPEHRQLPGRRLAGVGAAWLALVVGALLVVRWGEDWYAPVASAGFPPSLGAPEVADVNQRPFALEDGAPRLRDAQQARLQTYGWVDRDAGVIHLPVERAMEQVLSAEEGARP</sequence>
<reference evidence="3 4" key="1">
    <citation type="submission" date="2016-10" db="EMBL/GenBank/DDBJ databases">
        <authorList>
            <person name="Varghese N."/>
            <person name="Submissions S."/>
        </authorList>
    </citation>
    <scope>NUCLEOTIDE SEQUENCE [LARGE SCALE GENOMIC DNA]</scope>
    <source>
        <strain evidence="3 4">DSM 2260</strain>
    </source>
</reference>
<dbReference type="Proteomes" id="UP000198717">
    <property type="component" value="Unassembled WGS sequence"/>
</dbReference>
<organism evidence="2 5">
    <name type="scientific">Myxococcus virescens</name>
    <dbReference type="NCBI Taxonomy" id="83456"/>
    <lineage>
        <taxon>Bacteria</taxon>
        <taxon>Pseudomonadati</taxon>
        <taxon>Myxococcota</taxon>
        <taxon>Myxococcia</taxon>
        <taxon>Myxococcales</taxon>
        <taxon>Cystobacterineae</taxon>
        <taxon>Myxococcaceae</taxon>
        <taxon>Myxococcus</taxon>
    </lineage>
</organism>
<evidence type="ECO:0000313" key="5">
    <source>
        <dbReference type="Proteomes" id="UP000321224"/>
    </source>
</evidence>
<keyword evidence="1" id="KW-0812">Transmembrane</keyword>
<reference evidence="2 5" key="2">
    <citation type="submission" date="2019-07" db="EMBL/GenBank/DDBJ databases">
        <title>Whole genome shotgun sequence of Myxococcus virescens NBRC 100334.</title>
        <authorList>
            <person name="Hosoyama A."/>
            <person name="Uohara A."/>
            <person name="Ohji S."/>
            <person name="Ichikawa N."/>
        </authorList>
    </citation>
    <scope>NUCLEOTIDE SEQUENCE [LARGE SCALE GENOMIC DNA]</scope>
    <source>
        <strain evidence="2 5">NBRC 100334</strain>
    </source>
</reference>
<dbReference type="RefSeq" id="WP_090494500.1">
    <property type="nucleotide sequence ID" value="NZ_BJVY01000018.1"/>
</dbReference>
<keyword evidence="1" id="KW-0472">Membrane</keyword>
<keyword evidence="4" id="KW-1185">Reference proteome</keyword>
<evidence type="ECO:0000313" key="2">
    <source>
        <dbReference type="EMBL" id="GEL71738.1"/>
    </source>
</evidence>
<accession>A0A511HDW5</accession>
<gene>
    <name evidence="2" type="ORF">MVI01_35220</name>
    <name evidence="3" type="ORF">SAMN04488504_11873</name>
</gene>
<protein>
    <submittedName>
        <fullName evidence="2">Uncharacterized protein</fullName>
    </submittedName>
</protein>
<dbReference type="AlphaFoldDB" id="A0A511HDW5"/>
<name>A0A511HDW5_9BACT</name>